<name>A0ABR7SVE8_9ACTN</name>
<gene>
    <name evidence="1" type="ORF">H9Y04_43375</name>
</gene>
<evidence type="ECO:0000313" key="2">
    <source>
        <dbReference type="Proteomes" id="UP000642284"/>
    </source>
</evidence>
<reference evidence="1 2" key="1">
    <citation type="submission" date="2020-08" db="EMBL/GenBank/DDBJ databases">
        <title>Genemic of Streptomyces polyaspartic.</title>
        <authorList>
            <person name="Liu W."/>
        </authorList>
    </citation>
    <scope>NUCLEOTIDE SEQUENCE [LARGE SCALE GENOMIC DNA]</scope>
    <source>
        <strain evidence="1 2">TRM66268-LWL</strain>
    </source>
</reference>
<sequence length="133" mass="14711">MERRPALPDPAMVAAEQHVPAPGTRLLVDHLDCADPHTELAARHPPGDRAHRLVSALLRTAAELDDAYRDARQAGTLLRERRSRIHDTEAPIRDPGVLQTAHDLEHALQRCESTDTALVRLLAVYLDLVRDGA</sequence>
<dbReference type="Proteomes" id="UP000642284">
    <property type="component" value="Unassembled WGS sequence"/>
</dbReference>
<accession>A0ABR7SVE8</accession>
<comment type="caution">
    <text evidence="1">The sequence shown here is derived from an EMBL/GenBank/DDBJ whole genome shotgun (WGS) entry which is preliminary data.</text>
</comment>
<keyword evidence="2" id="KW-1185">Reference proteome</keyword>
<organism evidence="1 2">
    <name type="scientific">Streptomyces polyasparticus</name>
    <dbReference type="NCBI Taxonomy" id="2767826"/>
    <lineage>
        <taxon>Bacteria</taxon>
        <taxon>Bacillati</taxon>
        <taxon>Actinomycetota</taxon>
        <taxon>Actinomycetes</taxon>
        <taxon>Kitasatosporales</taxon>
        <taxon>Streptomycetaceae</taxon>
        <taxon>Streptomyces</taxon>
    </lineage>
</organism>
<evidence type="ECO:0000313" key="1">
    <source>
        <dbReference type="EMBL" id="MBC9719373.1"/>
    </source>
</evidence>
<dbReference type="RefSeq" id="WP_187819779.1">
    <property type="nucleotide sequence ID" value="NZ_JACTVJ010000039.1"/>
</dbReference>
<protein>
    <submittedName>
        <fullName evidence="1">Uncharacterized protein</fullName>
    </submittedName>
</protein>
<proteinExistence type="predicted"/>
<dbReference type="EMBL" id="JACTVJ010000039">
    <property type="protein sequence ID" value="MBC9719373.1"/>
    <property type="molecule type" value="Genomic_DNA"/>
</dbReference>